<evidence type="ECO:0000256" key="8">
    <source>
        <dbReference type="ARBA" id="ARBA00050061"/>
    </source>
</evidence>
<dbReference type="EMBL" id="BAABRR010000001">
    <property type="protein sequence ID" value="GAA5517683.1"/>
    <property type="molecule type" value="Genomic_DNA"/>
</dbReference>
<evidence type="ECO:0000256" key="3">
    <source>
        <dbReference type="ARBA" id="ARBA00022670"/>
    </source>
</evidence>
<dbReference type="InterPro" id="IPR000819">
    <property type="entry name" value="Peptidase_M17_C"/>
</dbReference>
<comment type="caution">
    <text evidence="10">The sequence shown here is derived from an EMBL/GenBank/DDBJ whole genome shotgun (WGS) entry which is preliminary data.</text>
</comment>
<dbReference type="PRINTS" id="PR00481">
    <property type="entry name" value="LAMNOPPTDASE"/>
</dbReference>
<evidence type="ECO:0000259" key="9">
    <source>
        <dbReference type="PROSITE" id="PS00631"/>
    </source>
</evidence>
<evidence type="ECO:0000313" key="10">
    <source>
        <dbReference type="EMBL" id="GAA5517683.1"/>
    </source>
</evidence>
<organism evidence="10 11">
    <name type="scientific">Demequina sediminis</name>
    <dbReference type="NCBI Taxonomy" id="1930058"/>
    <lineage>
        <taxon>Bacteria</taxon>
        <taxon>Bacillati</taxon>
        <taxon>Actinomycetota</taxon>
        <taxon>Actinomycetes</taxon>
        <taxon>Micrococcales</taxon>
        <taxon>Demequinaceae</taxon>
        <taxon>Demequina</taxon>
    </lineage>
</organism>
<comment type="function">
    <text evidence="6">Presumably involved in the processing and regular turnover of intracellular proteins. Catalyzes the removal of unsubstituted N-terminal amino acids from various peptides.</text>
</comment>
<dbReference type="RefSeq" id="WP_286215729.1">
    <property type="nucleotide sequence ID" value="NZ_AP027736.1"/>
</dbReference>
<dbReference type="PANTHER" id="PTHR11963:SF23">
    <property type="entry name" value="CYTOSOL AMINOPEPTIDASE"/>
    <property type="match status" value="1"/>
</dbReference>
<keyword evidence="2 10" id="KW-0031">Aminopeptidase</keyword>
<sequence length="261" mass="26732">MRATVVSRDLGNSPAGFLTATDLAGVAAELGAEFGFEVESFDREQLTRMGYGGLLGVNAGSAEEPRMIVLRYTPKGESTGHLGLVGKGIMYDSGGISLKPSDPMHLLMKIDMGGAAAVLGAFTALRDQGATATVTGWLMCTDNMPSGTATKLGDVLIAHNGTTVEVKNTDAEGRLVMMDALALAVEEGVDGIVDIANLGGPHAGATTAALFLAEFVGDTPWAHVDIAGTMQAEADGSWRSVGATGFGARLLAGVARVFTAS</sequence>
<reference evidence="10 11" key="1">
    <citation type="submission" date="2024-02" db="EMBL/GenBank/DDBJ databases">
        <title>Lysinimicrobium sediminis NBRC 112286.</title>
        <authorList>
            <person name="Ichikawa N."/>
            <person name="Katano-Makiyama Y."/>
            <person name="Hidaka K."/>
        </authorList>
    </citation>
    <scope>NUCLEOTIDE SEQUENCE [LARGE SCALE GENOMIC DNA]</scope>
    <source>
        <strain evidence="10 11">NBRC 112286</strain>
    </source>
</reference>
<dbReference type="Pfam" id="PF00883">
    <property type="entry name" value="Peptidase_M17"/>
    <property type="match status" value="1"/>
</dbReference>
<evidence type="ECO:0000313" key="11">
    <source>
        <dbReference type="Proteomes" id="UP001426770"/>
    </source>
</evidence>
<comment type="similarity">
    <text evidence="1">Belongs to the peptidase M17 family.</text>
</comment>
<proteinExistence type="inferred from homology"/>
<dbReference type="GO" id="GO:0004177">
    <property type="term" value="F:aminopeptidase activity"/>
    <property type="evidence" value="ECO:0007669"/>
    <property type="project" value="UniProtKB-KW"/>
</dbReference>
<keyword evidence="11" id="KW-1185">Reference proteome</keyword>
<accession>A0ABP9WEM4</accession>
<dbReference type="PANTHER" id="PTHR11963">
    <property type="entry name" value="LEUCINE AMINOPEPTIDASE-RELATED"/>
    <property type="match status" value="1"/>
</dbReference>
<gene>
    <name evidence="10" type="primary">pepA_1</name>
    <name evidence="10" type="ORF">Lsed01_00092</name>
</gene>
<evidence type="ECO:0000256" key="2">
    <source>
        <dbReference type="ARBA" id="ARBA00022438"/>
    </source>
</evidence>
<evidence type="ECO:0000256" key="7">
    <source>
        <dbReference type="ARBA" id="ARBA00050021"/>
    </source>
</evidence>
<dbReference type="SUPFAM" id="SSF53187">
    <property type="entry name" value="Zn-dependent exopeptidases"/>
    <property type="match status" value="1"/>
</dbReference>
<dbReference type="PROSITE" id="PS00631">
    <property type="entry name" value="CYTOSOL_AP"/>
    <property type="match status" value="1"/>
</dbReference>
<keyword evidence="3" id="KW-0645">Protease</keyword>
<evidence type="ECO:0000256" key="4">
    <source>
        <dbReference type="ARBA" id="ARBA00022801"/>
    </source>
</evidence>
<name>A0ABP9WEM4_9MICO</name>
<feature type="domain" description="Cytosol aminopeptidase" evidence="9">
    <location>
        <begin position="168"/>
        <end position="175"/>
    </location>
</feature>
<keyword evidence="4" id="KW-0378">Hydrolase</keyword>
<dbReference type="InterPro" id="IPR011356">
    <property type="entry name" value="Leucine_aapep/pepB"/>
</dbReference>
<protein>
    <recommendedName>
        <fullName evidence="7">Probable cytosol aminopeptidase</fullName>
    </recommendedName>
    <alternativeName>
        <fullName evidence="8">Leucine aminopeptidase</fullName>
    </alternativeName>
    <alternativeName>
        <fullName evidence="5">Leucyl aminopeptidase</fullName>
    </alternativeName>
</protein>
<dbReference type="Proteomes" id="UP001426770">
    <property type="component" value="Unassembled WGS sequence"/>
</dbReference>
<evidence type="ECO:0000256" key="5">
    <source>
        <dbReference type="ARBA" id="ARBA00033172"/>
    </source>
</evidence>
<evidence type="ECO:0000256" key="6">
    <source>
        <dbReference type="ARBA" id="ARBA00049972"/>
    </source>
</evidence>
<dbReference type="Gene3D" id="3.40.630.10">
    <property type="entry name" value="Zn peptidases"/>
    <property type="match status" value="2"/>
</dbReference>
<evidence type="ECO:0000256" key="1">
    <source>
        <dbReference type="ARBA" id="ARBA00009528"/>
    </source>
</evidence>